<evidence type="ECO:0000313" key="3">
    <source>
        <dbReference type="Proteomes" id="UP001143548"/>
    </source>
</evidence>
<dbReference type="Proteomes" id="UP001143548">
    <property type="component" value="Unassembled WGS sequence"/>
</dbReference>
<reference evidence="2" key="1">
    <citation type="submission" date="2022-07" db="EMBL/GenBank/DDBJ databases">
        <title>Taxonomy of Aspergillus series Nigri: significant species reduction supported by multi-species coalescent approaches.</title>
        <authorList>
            <person name="Bian C."/>
            <person name="Kusuya Y."/>
            <person name="Sklenar F."/>
            <person name="D'hooge E."/>
            <person name="Yaguchi T."/>
            <person name="Takahashi H."/>
            <person name="Hubka V."/>
        </authorList>
    </citation>
    <scope>NUCLEOTIDE SEQUENCE</scope>
    <source>
        <strain evidence="2">CBS 733.88</strain>
    </source>
</reference>
<sequence>MLQALETDFTLPFEEKELLQNEARQELRKFDSANAAQSSKATKMTKSNSMLFGWMLAQIFPSIGQDRLSSSEVEKTIDWPDNRQANGKSWMWKAREATEGDPPSMDKLPGVLLELWNEADVDSDTDRASPQISSDSSSEGGNRVTQDNEISQQAAVDLPRLRRHTTASAYTATASSSSDSRGTYMLSLPRESQRGHSRSVEPEWTGGPDDTAPEGPEEGDMGLKAPSSDHLKWQPLFPRWPLGQDFPLTPGTMFSHHQYLAALELWKALQLKVMLRPVSVSASSSGGGSLSSETLTDLDQALFATADYRKFIDTSRLTVITYDEEYNGAISLYQVSREQNHNLALRVDLKAYMEEVPRRILRETKKRVSPNRIDILYTNQGIAVRMNGGHSEPKIVDVRDHAGTSWGMSGSSWSTALGFTGQASGGLVATIPQLLAFCHLRVRHLRRLESSPVFTFEPLAIPGWTEDNVQRGVRLAAPLEGPCHQGEHVRIAVLFPRDNRWSDEMLYWA</sequence>
<feature type="compositionally biased region" description="Low complexity" evidence="1">
    <location>
        <begin position="166"/>
        <end position="180"/>
    </location>
</feature>
<feature type="compositionally biased region" description="Acidic residues" evidence="1">
    <location>
        <begin position="211"/>
        <end position="220"/>
    </location>
</feature>
<proteinExistence type="predicted"/>
<gene>
    <name evidence="2" type="ORF">AbraCBS73388_003212</name>
</gene>
<dbReference type="EMBL" id="BROQ01000165">
    <property type="protein sequence ID" value="GKZ26825.1"/>
    <property type="molecule type" value="Genomic_DNA"/>
</dbReference>
<feature type="compositionally biased region" description="Polar residues" evidence="1">
    <location>
        <begin position="128"/>
        <end position="154"/>
    </location>
</feature>
<dbReference type="AlphaFoldDB" id="A0A9W6DT57"/>
<name>A0A9W6DT57_9EURO</name>
<feature type="compositionally biased region" description="Basic and acidic residues" evidence="1">
    <location>
        <begin position="191"/>
        <end position="201"/>
    </location>
</feature>
<protein>
    <submittedName>
        <fullName evidence="2">Uncharacterized protein</fullName>
    </submittedName>
</protein>
<organism evidence="2 3">
    <name type="scientific">Aspergillus brasiliensis</name>
    <dbReference type="NCBI Taxonomy" id="319629"/>
    <lineage>
        <taxon>Eukaryota</taxon>
        <taxon>Fungi</taxon>
        <taxon>Dikarya</taxon>
        <taxon>Ascomycota</taxon>
        <taxon>Pezizomycotina</taxon>
        <taxon>Eurotiomycetes</taxon>
        <taxon>Eurotiomycetidae</taxon>
        <taxon>Eurotiales</taxon>
        <taxon>Aspergillaceae</taxon>
        <taxon>Aspergillus</taxon>
        <taxon>Aspergillus subgen. Circumdati</taxon>
    </lineage>
</organism>
<evidence type="ECO:0000313" key="2">
    <source>
        <dbReference type="EMBL" id="GKZ26825.1"/>
    </source>
</evidence>
<accession>A0A9W6DT57</accession>
<evidence type="ECO:0000256" key="1">
    <source>
        <dbReference type="SAM" id="MobiDB-lite"/>
    </source>
</evidence>
<comment type="caution">
    <text evidence="2">The sequence shown here is derived from an EMBL/GenBank/DDBJ whole genome shotgun (WGS) entry which is preliminary data.</text>
</comment>
<feature type="region of interest" description="Disordered" evidence="1">
    <location>
        <begin position="121"/>
        <end position="228"/>
    </location>
</feature>